<keyword evidence="2" id="KW-0946">Virion</keyword>
<protein>
    <submittedName>
        <fullName evidence="2">Chlorosome envelope protein X</fullName>
    </submittedName>
</protein>
<sequence>MKIIINDSQHEAAQGDRLIDVARSGHAHIGYFCGGNAICQTCYVKVLEGAELLSPPGEPEKAMLSELLLAEGNRMACLATIEKPGTIRVLSAVEEVKRMAETDPLQLPAYSAKMGWEALVAFPATIAMQFERTLEGHLDPLGILRDMAGAVIGAIELASALILGSKAGEEPASDCCQGQTGEGCSCGSATANGVRRAA</sequence>
<dbReference type="STRING" id="319225.Plut_0629"/>
<dbReference type="Gene3D" id="3.10.20.30">
    <property type="match status" value="1"/>
</dbReference>
<gene>
    <name evidence="2" type="ordered locus">Plut_0629</name>
</gene>
<evidence type="ECO:0000259" key="1">
    <source>
        <dbReference type="PROSITE" id="PS51085"/>
    </source>
</evidence>
<organism evidence="2 3">
    <name type="scientific">Chlorobium luteolum (strain DSM 273 / BCRC 81028 / 2530)</name>
    <name type="common">Pelodictyon luteolum</name>
    <dbReference type="NCBI Taxonomy" id="319225"/>
    <lineage>
        <taxon>Bacteria</taxon>
        <taxon>Pseudomonadati</taxon>
        <taxon>Chlorobiota</taxon>
        <taxon>Chlorobiia</taxon>
        <taxon>Chlorobiales</taxon>
        <taxon>Chlorobiaceae</taxon>
        <taxon>Chlorobium/Pelodictyon group</taxon>
        <taxon>Pelodictyon</taxon>
    </lineage>
</organism>
<evidence type="ECO:0000313" key="2">
    <source>
        <dbReference type="EMBL" id="ABB23512.1"/>
    </source>
</evidence>
<reference evidence="3" key="1">
    <citation type="submission" date="2005-08" db="EMBL/GenBank/DDBJ databases">
        <title>Complete sequence of Pelodictyon luteolum DSM 273.</title>
        <authorList>
            <consortium name="US DOE Joint Genome Institute"/>
            <person name="Copeland A."/>
            <person name="Lucas S."/>
            <person name="Lapidus A."/>
            <person name="Barry K."/>
            <person name="Detter J.C."/>
            <person name="Glavina T."/>
            <person name="Hammon N."/>
            <person name="Israni S."/>
            <person name="Pitluck S."/>
            <person name="Bryant D."/>
            <person name="Schmutz J."/>
            <person name="Larimer F."/>
            <person name="Land M."/>
            <person name="Kyrpides N."/>
            <person name="Ivanova N."/>
            <person name="Richardson P."/>
        </authorList>
    </citation>
    <scope>NUCLEOTIDE SEQUENCE [LARGE SCALE GENOMIC DNA]</scope>
    <source>
        <strain evidence="3">DSM 273 / BCRC 81028 / 2530</strain>
    </source>
</reference>
<dbReference type="InterPro" id="IPR012675">
    <property type="entry name" value="Beta-grasp_dom_sf"/>
</dbReference>
<dbReference type="RefSeq" id="WP_011357387.1">
    <property type="nucleotide sequence ID" value="NC_007512.1"/>
</dbReference>
<dbReference type="PROSITE" id="PS51085">
    <property type="entry name" value="2FE2S_FER_2"/>
    <property type="match status" value="1"/>
</dbReference>
<dbReference type="AlphaFoldDB" id="Q3B569"/>
<keyword evidence="2" id="KW-0261">Viral envelope protein</keyword>
<dbReference type="KEGG" id="plt:Plut_0629"/>
<name>Q3B569_CHLL3</name>
<dbReference type="EMBL" id="CP000096">
    <property type="protein sequence ID" value="ABB23512.1"/>
    <property type="molecule type" value="Genomic_DNA"/>
</dbReference>
<dbReference type="HOGENOM" id="CLU_087598_0_0_10"/>
<dbReference type="InterPro" id="IPR036010">
    <property type="entry name" value="2Fe-2S_ferredoxin-like_sf"/>
</dbReference>
<dbReference type="Proteomes" id="UP000002709">
    <property type="component" value="Chromosome"/>
</dbReference>
<dbReference type="InterPro" id="IPR001041">
    <property type="entry name" value="2Fe-2S_ferredoxin-type"/>
</dbReference>
<dbReference type="OrthoDB" id="9799640at2"/>
<proteinExistence type="predicted"/>
<evidence type="ECO:0000313" key="3">
    <source>
        <dbReference type="Proteomes" id="UP000002709"/>
    </source>
</evidence>
<keyword evidence="3" id="KW-1185">Reference proteome</keyword>
<dbReference type="Pfam" id="PF00111">
    <property type="entry name" value="Fer2"/>
    <property type="match status" value="1"/>
</dbReference>
<dbReference type="eggNOG" id="COG0633">
    <property type="taxonomic scope" value="Bacteria"/>
</dbReference>
<accession>Q3B569</accession>
<dbReference type="GO" id="GO:0051536">
    <property type="term" value="F:iron-sulfur cluster binding"/>
    <property type="evidence" value="ECO:0007669"/>
    <property type="project" value="InterPro"/>
</dbReference>
<feature type="domain" description="2Fe-2S ferredoxin-type" evidence="1">
    <location>
        <begin position="1"/>
        <end position="93"/>
    </location>
</feature>
<dbReference type="SUPFAM" id="SSF54292">
    <property type="entry name" value="2Fe-2S ferredoxin-like"/>
    <property type="match status" value="1"/>
</dbReference>